<dbReference type="KEGG" id="sbil:SANBI_003580"/>
<sequence>MSLLVGVDVGGTKTHIKVVMGGRVLADHVGPSTGWSAVPVDRAANWLAERVRRVVMLAVGDIAMSPDTIVVGAHGCEDQPHCDELAGALAARLETDCVVVNDAQLLVPAAGLDDGIGLVAGTGAVAVGRRASDGTWMTAGGWGWVLGDDGSASSLVREAARAAVRLADVGRPDGPLEAHLLASFEVPDLVRLAHRMSWDGGVETWGEHAHAVFAAADDGSAAALTVLGAGAAGLARVVRALVERGAAGSSVVAAGGVVTSQPRYHAALEAALAEQVPGLRLVLLGCPPVDGAVELAREHESSPSQGRSVPA</sequence>
<evidence type="ECO:0000313" key="2">
    <source>
        <dbReference type="EMBL" id="WPF82236.1"/>
    </source>
</evidence>
<dbReference type="EMBL" id="CP138359">
    <property type="protein sequence ID" value="WPF82236.1"/>
    <property type="molecule type" value="Genomic_DNA"/>
</dbReference>
<dbReference type="PANTHER" id="PTHR43190">
    <property type="entry name" value="N-ACETYL-D-GLUCOSAMINE KINASE"/>
    <property type="match status" value="1"/>
</dbReference>
<accession>A0AAF0Z842</accession>
<dbReference type="PANTHER" id="PTHR43190:SF3">
    <property type="entry name" value="N-ACETYL-D-GLUCOSAMINE KINASE"/>
    <property type="match status" value="1"/>
</dbReference>
<reference evidence="3" key="1">
    <citation type="submission" date="2023-11" db="EMBL/GenBank/DDBJ databases">
        <authorList>
            <person name="Helweg L.P."/>
            <person name="Kiel A."/>
            <person name="Hitz F."/>
            <person name="Ruckert-Reed C."/>
            <person name="Busche T."/>
            <person name="Kaltschmidt B."/>
            <person name="Kaltschmidt C."/>
        </authorList>
    </citation>
    <scope>NUCLEOTIDE SEQUENCE [LARGE SCALE GENOMIC DNA]</scope>
    <source>
        <strain evidence="3">4.1</strain>
    </source>
</reference>
<dbReference type="AlphaFoldDB" id="A0AAF0Z842"/>
<dbReference type="RefSeq" id="WP_319157468.1">
    <property type="nucleotide sequence ID" value="NZ_CP138359.1"/>
</dbReference>
<evidence type="ECO:0000259" key="1">
    <source>
        <dbReference type="Pfam" id="PF01869"/>
    </source>
</evidence>
<dbReference type="SUPFAM" id="SSF53067">
    <property type="entry name" value="Actin-like ATPase domain"/>
    <property type="match status" value="2"/>
</dbReference>
<dbReference type="Pfam" id="PF01869">
    <property type="entry name" value="BcrAD_BadFG"/>
    <property type="match status" value="1"/>
</dbReference>
<proteinExistence type="predicted"/>
<gene>
    <name evidence="2" type="ORF">SANBI_003580</name>
</gene>
<feature type="domain" description="ATPase BadF/BadG/BcrA/BcrD type" evidence="1">
    <location>
        <begin position="5"/>
        <end position="291"/>
    </location>
</feature>
<dbReference type="InterPro" id="IPR052519">
    <property type="entry name" value="Euk-type_GlcNAc_Kinase"/>
</dbReference>
<protein>
    <recommendedName>
        <fullName evidence="1">ATPase BadF/BadG/BcrA/BcrD type domain-containing protein</fullName>
    </recommendedName>
</protein>
<dbReference type="Proteomes" id="UP001304340">
    <property type="component" value="Chromosome"/>
</dbReference>
<dbReference type="InterPro" id="IPR002731">
    <property type="entry name" value="ATPase_BadF"/>
</dbReference>
<evidence type="ECO:0000313" key="3">
    <source>
        <dbReference type="Proteomes" id="UP001304340"/>
    </source>
</evidence>
<dbReference type="InterPro" id="IPR043129">
    <property type="entry name" value="ATPase_NBD"/>
</dbReference>
<dbReference type="Gene3D" id="3.30.420.40">
    <property type="match status" value="2"/>
</dbReference>
<name>A0AAF0Z842_9MICO</name>
<organism evidence="2 3">
    <name type="scientific">Sanguibacter biliveldensis</name>
    <dbReference type="NCBI Taxonomy" id="3030830"/>
    <lineage>
        <taxon>Bacteria</taxon>
        <taxon>Bacillati</taxon>
        <taxon>Actinomycetota</taxon>
        <taxon>Actinomycetes</taxon>
        <taxon>Micrococcales</taxon>
        <taxon>Sanguibacteraceae</taxon>
        <taxon>Sanguibacter</taxon>
    </lineage>
</organism>
<keyword evidence="3" id="KW-1185">Reference proteome</keyword>